<accession>A0A3N4JD95</accession>
<dbReference type="AlphaFoldDB" id="A0A3N4JD95"/>
<sequence>MEITQYKNRVRRVNQSSSVKELSLSILEMTKIEFLDAPIRINLAYNSHYHRRRHKRTWRETQCSKLRISCHPGGSNSHLRESFSAE</sequence>
<reference evidence="1 2" key="1">
    <citation type="journal article" date="2018" name="Nat. Ecol. Evol.">
        <title>Pezizomycetes genomes reveal the molecular basis of ectomycorrhizal truffle lifestyle.</title>
        <authorList>
            <person name="Murat C."/>
            <person name="Payen T."/>
            <person name="Noel B."/>
            <person name="Kuo A."/>
            <person name="Morin E."/>
            <person name="Chen J."/>
            <person name="Kohler A."/>
            <person name="Krizsan K."/>
            <person name="Balestrini R."/>
            <person name="Da Silva C."/>
            <person name="Montanini B."/>
            <person name="Hainaut M."/>
            <person name="Levati E."/>
            <person name="Barry K.W."/>
            <person name="Belfiori B."/>
            <person name="Cichocki N."/>
            <person name="Clum A."/>
            <person name="Dockter R.B."/>
            <person name="Fauchery L."/>
            <person name="Guy J."/>
            <person name="Iotti M."/>
            <person name="Le Tacon F."/>
            <person name="Lindquist E.A."/>
            <person name="Lipzen A."/>
            <person name="Malagnac F."/>
            <person name="Mello A."/>
            <person name="Molinier V."/>
            <person name="Miyauchi S."/>
            <person name="Poulain J."/>
            <person name="Riccioni C."/>
            <person name="Rubini A."/>
            <person name="Sitrit Y."/>
            <person name="Splivallo R."/>
            <person name="Traeger S."/>
            <person name="Wang M."/>
            <person name="Zifcakova L."/>
            <person name="Wipf D."/>
            <person name="Zambonelli A."/>
            <person name="Paolocci F."/>
            <person name="Nowrousian M."/>
            <person name="Ottonello S."/>
            <person name="Baldrian P."/>
            <person name="Spatafora J.W."/>
            <person name="Henrissat B."/>
            <person name="Nagy L.G."/>
            <person name="Aury J.M."/>
            <person name="Wincker P."/>
            <person name="Grigoriev I.V."/>
            <person name="Bonfante P."/>
            <person name="Martin F.M."/>
        </authorList>
    </citation>
    <scope>NUCLEOTIDE SEQUENCE [LARGE SCALE GENOMIC DNA]</scope>
    <source>
        <strain evidence="1 2">120613-1</strain>
    </source>
</reference>
<name>A0A3N4JD95_9PEZI</name>
<evidence type="ECO:0000313" key="1">
    <source>
        <dbReference type="EMBL" id="RPA96233.1"/>
    </source>
</evidence>
<proteinExistence type="predicted"/>
<dbReference type="EMBL" id="ML120416">
    <property type="protein sequence ID" value="RPA96233.1"/>
    <property type="molecule type" value="Genomic_DNA"/>
</dbReference>
<keyword evidence="2" id="KW-1185">Reference proteome</keyword>
<evidence type="ECO:0000313" key="2">
    <source>
        <dbReference type="Proteomes" id="UP000276215"/>
    </source>
</evidence>
<dbReference type="Proteomes" id="UP000276215">
    <property type="component" value="Unassembled WGS sequence"/>
</dbReference>
<gene>
    <name evidence="1" type="ORF">L873DRAFT_1241999</name>
</gene>
<protein>
    <submittedName>
        <fullName evidence="1">Uncharacterized protein</fullName>
    </submittedName>
</protein>
<organism evidence="1 2">
    <name type="scientific">Choiromyces venosus 120613-1</name>
    <dbReference type="NCBI Taxonomy" id="1336337"/>
    <lineage>
        <taxon>Eukaryota</taxon>
        <taxon>Fungi</taxon>
        <taxon>Dikarya</taxon>
        <taxon>Ascomycota</taxon>
        <taxon>Pezizomycotina</taxon>
        <taxon>Pezizomycetes</taxon>
        <taxon>Pezizales</taxon>
        <taxon>Tuberaceae</taxon>
        <taxon>Choiromyces</taxon>
    </lineage>
</organism>